<dbReference type="Pfam" id="PF00069">
    <property type="entry name" value="Pkinase"/>
    <property type="match status" value="2"/>
</dbReference>
<evidence type="ECO:0000313" key="3">
    <source>
        <dbReference type="EMBL" id="WMV43339.1"/>
    </source>
</evidence>
<dbReference type="PANTHER" id="PTHR48011">
    <property type="entry name" value="CCR4-NOT TRANSCRIPTIONAL COMPLEX SUBUNIT CAF120-RELATED"/>
    <property type="match status" value="1"/>
</dbReference>
<dbReference type="SUPFAM" id="SSF56112">
    <property type="entry name" value="Protein kinase-like (PK-like)"/>
    <property type="match status" value="2"/>
</dbReference>
<dbReference type="EMBL" id="CP133619">
    <property type="protein sequence ID" value="WMV43339.1"/>
    <property type="molecule type" value="Genomic_DNA"/>
</dbReference>
<dbReference type="GO" id="GO:0004672">
    <property type="term" value="F:protein kinase activity"/>
    <property type="evidence" value="ECO:0007669"/>
    <property type="project" value="InterPro"/>
</dbReference>
<accession>A0AAF0ZNK9</accession>
<feature type="binding site" evidence="1">
    <location>
        <position position="38"/>
    </location>
    <ligand>
        <name>ATP</name>
        <dbReference type="ChEBI" id="CHEBI:30616"/>
    </ligand>
</feature>
<dbReference type="GO" id="GO:0005524">
    <property type="term" value="F:ATP binding"/>
    <property type="evidence" value="ECO:0007669"/>
    <property type="project" value="UniProtKB-UniRule"/>
</dbReference>
<dbReference type="AlphaFoldDB" id="A0AAF0ZNK9"/>
<keyword evidence="1" id="KW-0547">Nucleotide-binding</keyword>
<dbReference type="SMART" id="SM00220">
    <property type="entry name" value="S_TKc"/>
    <property type="match status" value="1"/>
</dbReference>
<dbReference type="InterPro" id="IPR011009">
    <property type="entry name" value="Kinase-like_dom_sf"/>
</dbReference>
<gene>
    <name evidence="3" type="ORF">MTR67_036724</name>
</gene>
<evidence type="ECO:0000259" key="2">
    <source>
        <dbReference type="PROSITE" id="PS50011"/>
    </source>
</evidence>
<organism evidence="3 4">
    <name type="scientific">Solanum verrucosum</name>
    <dbReference type="NCBI Taxonomy" id="315347"/>
    <lineage>
        <taxon>Eukaryota</taxon>
        <taxon>Viridiplantae</taxon>
        <taxon>Streptophyta</taxon>
        <taxon>Embryophyta</taxon>
        <taxon>Tracheophyta</taxon>
        <taxon>Spermatophyta</taxon>
        <taxon>Magnoliopsida</taxon>
        <taxon>eudicotyledons</taxon>
        <taxon>Gunneridae</taxon>
        <taxon>Pentapetalae</taxon>
        <taxon>asterids</taxon>
        <taxon>lamiids</taxon>
        <taxon>Solanales</taxon>
        <taxon>Solanaceae</taxon>
        <taxon>Solanoideae</taxon>
        <taxon>Solaneae</taxon>
        <taxon>Solanum</taxon>
    </lineage>
</organism>
<dbReference type="InterPro" id="IPR052751">
    <property type="entry name" value="Plant_MAPKKK"/>
</dbReference>
<evidence type="ECO:0000256" key="1">
    <source>
        <dbReference type="PROSITE-ProRule" id="PRU10141"/>
    </source>
</evidence>
<feature type="domain" description="Protein kinase" evidence="2">
    <location>
        <begin position="4"/>
        <end position="352"/>
    </location>
</feature>
<keyword evidence="1" id="KW-0067">ATP-binding</keyword>
<dbReference type="InterPro" id="IPR017441">
    <property type="entry name" value="Protein_kinase_ATP_BS"/>
</dbReference>
<protein>
    <recommendedName>
        <fullName evidence="2">Protein kinase domain-containing protein</fullName>
    </recommendedName>
</protein>
<dbReference type="PROSITE" id="PS50011">
    <property type="entry name" value="PROTEIN_KINASE_DOM"/>
    <property type="match status" value="1"/>
</dbReference>
<keyword evidence="4" id="KW-1185">Reference proteome</keyword>
<dbReference type="InterPro" id="IPR000719">
    <property type="entry name" value="Prot_kinase_dom"/>
</dbReference>
<evidence type="ECO:0000313" key="4">
    <source>
        <dbReference type="Proteomes" id="UP001234989"/>
    </source>
</evidence>
<dbReference type="GO" id="GO:0007165">
    <property type="term" value="P:signal transduction"/>
    <property type="evidence" value="ECO:0007669"/>
    <property type="project" value="TreeGrafter"/>
</dbReference>
<dbReference type="PANTHER" id="PTHR48011:SF32">
    <property type="entry name" value="MITOGEN-ACTIVATED PROTEIN KINASE KINASE KINASE NPK1-LIKE"/>
    <property type="match status" value="1"/>
</dbReference>
<sequence>MNQWKKLYVLGSGCFGKVYYAVKMDPFSSCAHDVVAVKCADVSRSSSLQLEAQVLTTLKGSPHVVQFFGSDISLDNNILTYNLYLEYASAGSLHDLIVNSKRGILSMTEKQVGYFAYQLLKGIQDVHNTGWVHCDIKPSNVLIFKYAQHIGLHLKLSDFGMSSKIVQGMTYTTGTVMSNRGDLAYAPPESLTSGFPGKAYDIWSLGCTVAEMMTGCQVWTYRNINDLQWNIIKVYYVVNIHPSSFLSTSVVAAVKCDDIGFLDQFSHIYYFQYQFNGVLSNKSTNLDNSQRFSLGVQFFGAVVSIDNGNIPTYNMFLEYASGGSLHDLIINSKMRRIQMSEVEVGFYAYQLLKGIQHVHEKGWVHCDIKPANILIFDNAERGGMYKLDCR</sequence>
<reference evidence="3" key="1">
    <citation type="submission" date="2023-08" db="EMBL/GenBank/DDBJ databases">
        <title>A de novo genome assembly of Solanum verrucosum Schlechtendal, a Mexican diploid species geographically isolated from the other diploid A-genome species in potato relatives.</title>
        <authorList>
            <person name="Hosaka K."/>
        </authorList>
    </citation>
    <scope>NUCLEOTIDE SEQUENCE</scope>
    <source>
        <tissue evidence="3">Young leaves</tissue>
    </source>
</reference>
<dbReference type="Gene3D" id="1.10.510.10">
    <property type="entry name" value="Transferase(Phosphotransferase) domain 1"/>
    <property type="match status" value="2"/>
</dbReference>
<dbReference type="Proteomes" id="UP001234989">
    <property type="component" value="Chromosome 8"/>
</dbReference>
<dbReference type="PROSITE" id="PS00107">
    <property type="entry name" value="PROTEIN_KINASE_ATP"/>
    <property type="match status" value="1"/>
</dbReference>
<name>A0AAF0ZNK9_SOLVR</name>
<proteinExistence type="predicted"/>